<dbReference type="PANTHER" id="PTHR43649:SF33">
    <property type="entry name" value="POLYGALACTURONAN_RHAMNOGALACTURONAN-BINDING PROTEIN YTCQ"/>
    <property type="match status" value="1"/>
</dbReference>
<name>A0A3N9P809_9BACL</name>
<feature type="signal peptide" evidence="3">
    <location>
        <begin position="1"/>
        <end position="20"/>
    </location>
</feature>
<reference evidence="4 5" key="1">
    <citation type="submission" date="2018-11" db="EMBL/GenBank/DDBJ databases">
        <title>Genome sequence of strain 7197.</title>
        <authorList>
            <person name="Gao J."/>
            <person name="Sun J."/>
        </authorList>
    </citation>
    <scope>NUCLEOTIDE SEQUENCE [LARGE SCALE GENOMIC DNA]</scope>
    <source>
        <strain evidence="4 5">7197</strain>
    </source>
</reference>
<keyword evidence="5" id="KW-1185">Reference proteome</keyword>
<evidence type="ECO:0000313" key="5">
    <source>
        <dbReference type="Proteomes" id="UP000282529"/>
    </source>
</evidence>
<dbReference type="Gene3D" id="3.40.190.10">
    <property type="entry name" value="Periplasmic binding protein-like II"/>
    <property type="match status" value="2"/>
</dbReference>
<organism evidence="4 5">
    <name type="scientific">Paenibacillus rhizophilus</name>
    <dbReference type="NCBI Taxonomy" id="1850366"/>
    <lineage>
        <taxon>Bacteria</taxon>
        <taxon>Bacillati</taxon>
        <taxon>Bacillota</taxon>
        <taxon>Bacilli</taxon>
        <taxon>Bacillales</taxon>
        <taxon>Paenibacillaceae</taxon>
        <taxon>Paenibacillus</taxon>
    </lineage>
</organism>
<dbReference type="SUPFAM" id="SSF53850">
    <property type="entry name" value="Periplasmic binding protein-like II"/>
    <property type="match status" value="1"/>
</dbReference>
<comment type="caution">
    <text evidence="4">The sequence shown here is derived from an EMBL/GenBank/DDBJ whole genome shotgun (WGS) entry which is preliminary data.</text>
</comment>
<dbReference type="PANTHER" id="PTHR43649">
    <property type="entry name" value="ARABINOSE-BINDING PROTEIN-RELATED"/>
    <property type="match status" value="1"/>
</dbReference>
<dbReference type="AlphaFoldDB" id="A0A3N9P809"/>
<accession>A0A3N9P809</accession>
<protein>
    <submittedName>
        <fullName evidence="4">Extracellular solute-binding protein</fullName>
    </submittedName>
</protein>
<dbReference type="EMBL" id="RQPI01000004">
    <property type="protein sequence ID" value="RQW11919.1"/>
    <property type="molecule type" value="Genomic_DNA"/>
</dbReference>
<feature type="region of interest" description="Disordered" evidence="2">
    <location>
        <begin position="29"/>
        <end position="48"/>
    </location>
</feature>
<dbReference type="PROSITE" id="PS51257">
    <property type="entry name" value="PROKAR_LIPOPROTEIN"/>
    <property type="match status" value="1"/>
</dbReference>
<dbReference type="OrthoDB" id="9787283at2"/>
<gene>
    <name evidence="4" type="ORF">EH198_09610</name>
</gene>
<dbReference type="Proteomes" id="UP000282529">
    <property type="component" value="Unassembled WGS sequence"/>
</dbReference>
<evidence type="ECO:0000256" key="1">
    <source>
        <dbReference type="ARBA" id="ARBA00022729"/>
    </source>
</evidence>
<evidence type="ECO:0000256" key="2">
    <source>
        <dbReference type="SAM" id="MobiDB-lite"/>
    </source>
</evidence>
<sequence>MNRKMSIVLTALLSASVVMTACSGNNAANNAPAASKAPSASNAAGDTGGDTAGFPLKEKLTLKAVAKRPALAPSDFNDFELAKRLESDTNVHVDWTTIVDTDYDQKKNLLLASGDLPDMFFGAGFTDTELLHYGQDGTIIPLNDLIDKNMPNLKALFDKRPDIKALVTAPDGNIYSLPVGEELGSGQEDIGANPDFLYINSDWLKNLGLEMPKTLEDYHNVLKAFKDKDPNKNGKKDEIPLSFINAYWTGDIGYLFGTFGEPDKTYQPGNNTFSEHLNVKDGKVYYAALQPGYKEAVKYFHTWFEEGLVDIESFTHNDAQYLAKGKTENETLGSFLWWDHTDVVGGERDAHYPIVPPFKDMVVKWNNGSAINRGGTVITEANKNPEVTAEWLDRLYEPVTAAEVHWGPIGTWFEKDANGLLVQKKDIENPGEFRRTVALGGAGVITGEDFEKVVAPEPRAKQRMDDIKNIFVPQMEKEHFPLIFFTDQELQTIDRLKPEIQTYTNKMRAQFLMDGGVDEGWDKYTADLKKMGIEDLMKVYQDGYDRYMKAQK</sequence>
<proteinExistence type="predicted"/>
<dbReference type="InterPro" id="IPR050490">
    <property type="entry name" value="Bact_solute-bd_prot1"/>
</dbReference>
<dbReference type="RefSeq" id="WP_124695328.1">
    <property type="nucleotide sequence ID" value="NZ_JBHUFE010000026.1"/>
</dbReference>
<feature type="chain" id="PRO_5038950867" evidence="3">
    <location>
        <begin position="21"/>
        <end position="552"/>
    </location>
</feature>
<keyword evidence="1 3" id="KW-0732">Signal</keyword>
<evidence type="ECO:0000313" key="4">
    <source>
        <dbReference type="EMBL" id="RQW11919.1"/>
    </source>
</evidence>
<evidence type="ECO:0000256" key="3">
    <source>
        <dbReference type="SAM" id="SignalP"/>
    </source>
</evidence>
<feature type="compositionally biased region" description="Low complexity" evidence="2">
    <location>
        <begin position="29"/>
        <end position="45"/>
    </location>
</feature>